<dbReference type="AlphaFoldDB" id="A0A7W9ZBP0"/>
<keyword evidence="2" id="KW-1185">Reference proteome</keyword>
<accession>A0A7W9ZBP0</accession>
<evidence type="ECO:0000313" key="1">
    <source>
        <dbReference type="EMBL" id="MBB6208476.1"/>
    </source>
</evidence>
<gene>
    <name evidence="1" type="ORF">HNQ06_001006</name>
</gene>
<sequence length="36" mass="4289">MKNIILRERIISSEIDKSVKSSNINLIRYNEEKKII</sequence>
<proteinExistence type="predicted"/>
<organism evidence="1 2">
    <name type="scientific">Borreliella lanei</name>
    <dbReference type="NCBI Taxonomy" id="373540"/>
    <lineage>
        <taxon>Bacteria</taxon>
        <taxon>Pseudomonadati</taxon>
        <taxon>Spirochaetota</taxon>
        <taxon>Spirochaetia</taxon>
        <taxon>Spirochaetales</taxon>
        <taxon>Borreliaceae</taxon>
        <taxon>Borreliella</taxon>
    </lineage>
</organism>
<dbReference type="EMBL" id="JACHFC010000008">
    <property type="protein sequence ID" value="MBB6208476.1"/>
    <property type="molecule type" value="Genomic_DNA"/>
</dbReference>
<dbReference type="Proteomes" id="UP000575983">
    <property type="component" value="Unassembled WGS sequence"/>
</dbReference>
<name>A0A7W9ZBP0_9SPIR</name>
<reference evidence="1 2" key="1">
    <citation type="submission" date="2020-08" db="EMBL/GenBank/DDBJ databases">
        <title>Genomic Encyclopedia of Type Strains, Phase IV (KMG-IV): sequencing the most valuable type-strain genomes for metagenomic binning, comparative biology and taxonomic classification.</title>
        <authorList>
            <person name="Goeker M."/>
        </authorList>
    </citation>
    <scope>NUCLEOTIDE SEQUENCE [LARGE SCALE GENOMIC DNA]</scope>
    <source>
        <strain evidence="1 2">DSM 17992</strain>
    </source>
</reference>
<protein>
    <submittedName>
        <fullName evidence="1">Uncharacterized protein</fullName>
    </submittedName>
</protein>
<evidence type="ECO:0000313" key="2">
    <source>
        <dbReference type="Proteomes" id="UP000575983"/>
    </source>
</evidence>
<comment type="caution">
    <text evidence="1">The sequence shown here is derived from an EMBL/GenBank/DDBJ whole genome shotgun (WGS) entry which is preliminary data.</text>
</comment>